<dbReference type="EMBL" id="JAGMUX010000006">
    <property type="protein sequence ID" value="KAH7255573.1"/>
    <property type="molecule type" value="Genomic_DNA"/>
</dbReference>
<dbReference type="AlphaFoldDB" id="A0A9P9HDJ8"/>
<reference evidence="2" key="1">
    <citation type="journal article" date="2021" name="Nat. Commun.">
        <title>Genetic determinants of endophytism in the Arabidopsis root mycobiome.</title>
        <authorList>
            <person name="Mesny F."/>
            <person name="Miyauchi S."/>
            <person name="Thiergart T."/>
            <person name="Pickel B."/>
            <person name="Atanasova L."/>
            <person name="Karlsson M."/>
            <person name="Huettel B."/>
            <person name="Barry K.W."/>
            <person name="Haridas S."/>
            <person name="Chen C."/>
            <person name="Bauer D."/>
            <person name="Andreopoulos W."/>
            <person name="Pangilinan J."/>
            <person name="LaButti K."/>
            <person name="Riley R."/>
            <person name="Lipzen A."/>
            <person name="Clum A."/>
            <person name="Drula E."/>
            <person name="Henrissat B."/>
            <person name="Kohler A."/>
            <person name="Grigoriev I.V."/>
            <person name="Martin F.M."/>
            <person name="Hacquard S."/>
        </authorList>
    </citation>
    <scope>NUCLEOTIDE SEQUENCE</scope>
    <source>
        <strain evidence="2">MPI-CAGE-AT-0023</strain>
    </source>
</reference>
<dbReference type="Proteomes" id="UP000720189">
    <property type="component" value="Unassembled WGS sequence"/>
</dbReference>
<name>A0A9P9HDJ8_FUSRE</name>
<gene>
    <name evidence="2" type="ORF">BKA55DRAFT_564435</name>
</gene>
<dbReference type="GeneID" id="70222448"/>
<organism evidence="2 3">
    <name type="scientific">Fusarium redolens</name>
    <dbReference type="NCBI Taxonomy" id="48865"/>
    <lineage>
        <taxon>Eukaryota</taxon>
        <taxon>Fungi</taxon>
        <taxon>Dikarya</taxon>
        <taxon>Ascomycota</taxon>
        <taxon>Pezizomycotina</taxon>
        <taxon>Sordariomycetes</taxon>
        <taxon>Hypocreomycetidae</taxon>
        <taxon>Hypocreales</taxon>
        <taxon>Nectriaceae</taxon>
        <taxon>Fusarium</taxon>
        <taxon>Fusarium redolens species complex</taxon>
    </lineage>
</organism>
<evidence type="ECO:0000313" key="3">
    <source>
        <dbReference type="Proteomes" id="UP000720189"/>
    </source>
</evidence>
<keyword evidence="3" id="KW-1185">Reference proteome</keyword>
<feature type="chain" id="PRO_5040306039" evidence="1">
    <location>
        <begin position="21"/>
        <end position="124"/>
    </location>
</feature>
<feature type="signal peptide" evidence="1">
    <location>
        <begin position="1"/>
        <end position="20"/>
    </location>
</feature>
<proteinExistence type="predicted"/>
<comment type="caution">
    <text evidence="2">The sequence shown here is derived from an EMBL/GenBank/DDBJ whole genome shotgun (WGS) entry which is preliminary data.</text>
</comment>
<keyword evidence="1" id="KW-0732">Signal</keyword>
<evidence type="ECO:0000313" key="2">
    <source>
        <dbReference type="EMBL" id="KAH7255573.1"/>
    </source>
</evidence>
<dbReference type="RefSeq" id="XP_046051142.1">
    <property type="nucleotide sequence ID" value="XM_046192494.1"/>
</dbReference>
<sequence>MNSAIAYAAWTFFFLAKAMGWSQLDFPIRSVGNDKASQLVKSVVGPSLFQVSALVPLIDRVHEWVVEVYKGIFDVSELDSLFHAVPDSIMAGFCLHVAIVPCFFDAPQTSSCWTCSGKSCHKYL</sequence>
<protein>
    <submittedName>
        <fullName evidence="2">Uncharacterized protein</fullName>
    </submittedName>
</protein>
<accession>A0A9P9HDJ8</accession>
<evidence type="ECO:0000256" key="1">
    <source>
        <dbReference type="SAM" id="SignalP"/>
    </source>
</evidence>